<gene>
    <name evidence="4" type="ORF">DHEL01_v210064</name>
</gene>
<feature type="compositionally biased region" description="Polar residues" evidence="1">
    <location>
        <begin position="692"/>
        <end position="702"/>
    </location>
</feature>
<feature type="region of interest" description="Disordered" evidence="1">
    <location>
        <begin position="687"/>
        <end position="727"/>
    </location>
</feature>
<dbReference type="InterPro" id="IPR011009">
    <property type="entry name" value="Kinase-like_dom_sf"/>
</dbReference>
<dbReference type="OrthoDB" id="4062651at2759"/>
<proteinExistence type="predicted"/>
<dbReference type="SMART" id="SM00220">
    <property type="entry name" value="S_TKc"/>
    <property type="match status" value="1"/>
</dbReference>
<feature type="transmembrane region" description="Helical" evidence="2">
    <location>
        <begin position="618"/>
        <end position="642"/>
    </location>
</feature>
<sequence>MTAENIRYYLSNNGIAFEEHHKEILEHVCGYTERSHSRLLSRRIFAILLLIEEPRLIMDFIEQGIDDGDLPLSKIRIVHNSVDGDVRDYLARSTIDGPIIIDKFCEWTGRQAPDSHPVHKFEKDVILPWTEYEDHYSGHSDVFRVKIHNAHRRFHVSDEQSFALKSLKTVLPQHRERDFRLEVKALLKVKVEAVQNSPLSPDMQQQQSPTVYNLVPEDDEGKDYGRHGDIKPENILWFKQDKSHPEFGILKLSDFGLTTFHRAWTTAVNAEEVRVTHTYSAPEQQTEETLSRPFDVWSLGCIILEFVTWILLGSKGLTTFEDKRYLDGGIKSPRFSLDNFFTVFHTENQPQAQAKVKPSVESWINKLKKLPQCSQFLIEVLNYIQNNMLLVQKDRRDTAMSVSEHFKTMLLKCKKNEGYALRREASELQDRGTTIVSELEDHEMREPGSGSKQAKHNQAPEPENLSGADNEPEGYVQQWLQISWLRNGLQNWRQELDKMIAHSDALREMKLYRLNPGKDASDSKETTPINASFADDAFQVETLVPGDSEEARKLEDAGRRIHHRLLELRGEYDEHIRACGTDWNKVGRDDALTNRKISQSSIDIAEATRRDGERVRTIAILTMVFLPATFVATVFSMTFFNWTPGEGEAVLSPYIWVYAVGTAIFTCLTLGSWYFYGQHRQRHWRRSDDTSDSVQQQGNESSGDVVEKEHNGFVQRVDNIGIRDDKD</sequence>
<dbReference type="Gene3D" id="1.10.510.10">
    <property type="entry name" value="Transferase(Phosphotransferase) domain 1"/>
    <property type="match status" value="1"/>
</dbReference>
<keyword evidence="5" id="KW-1185">Reference proteome</keyword>
<dbReference type="PANTHER" id="PTHR24359">
    <property type="entry name" value="SERINE/THREONINE-PROTEIN KINASE SBK1"/>
    <property type="match status" value="1"/>
</dbReference>
<dbReference type="PROSITE" id="PS50011">
    <property type="entry name" value="PROTEIN_KINASE_DOM"/>
    <property type="match status" value="1"/>
</dbReference>
<feature type="transmembrane region" description="Helical" evidence="2">
    <location>
        <begin position="654"/>
        <end position="676"/>
    </location>
</feature>
<dbReference type="InParanoid" id="A0A2P5HMS9"/>
<dbReference type="SUPFAM" id="SSF56112">
    <property type="entry name" value="Protein kinase-like (PK-like)"/>
    <property type="match status" value="1"/>
</dbReference>
<feature type="domain" description="Protein kinase" evidence="3">
    <location>
        <begin position="1"/>
        <end position="408"/>
    </location>
</feature>
<protein>
    <submittedName>
        <fullName evidence="4">Protein kinase</fullName>
    </submittedName>
</protein>
<evidence type="ECO:0000259" key="3">
    <source>
        <dbReference type="PROSITE" id="PS50011"/>
    </source>
</evidence>
<reference evidence="4" key="1">
    <citation type="submission" date="2017-09" db="EMBL/GenBank/DDBJ databases">
        <title>Polyketide synthases of a Diaporthe helianthi virulent isolate.</title>
        <authorList>
            <person name="Baroncelli R."/>
        </authorList>
    </citation>
    <scope>NUCLEOTIDE SEQUENCE [LARGE SCALE GENOMIC DNA]</scope>
    <source>
        <strain evidence="4">7/96</strain>
    </source>
</reference>
<accession>A0A2P5HMS9</accession>
<feature type="region of interest" description="Disordered" evidence="1">
    <location>
        <begin position="438"/>
        <end position="471"/>
    </location>
</feature>
<dbReference type="GO" id="GO:0005524">
    <property type="term" value="F:ATP binding"/>
    <property type="evidence" value="ECO:0007669"/>
    <property type="project" value="InterPro"/>
</dbReference>
<dbReference type="PANTHER" id="PTHR24359:SF1">
    <property type="entry name" value="INHIBITOR OF NUCLEAR FACTOR KAPPA-B KINASE EPSILON SUBUNIT HOMOLOG 1-RELATED"/>
    <property type="match status" value="1"/>
</dbReference>
<organism evidence="4 5">
    <name type="scientific">Diaporthe helianthi</name>
    <dbReference type="NCBI Taxonomy" id="158607"/>
    <lineage>
        <taxon>Eukaryota</taxon>
        <taxon>Fungi</taxon>
        <taxon>Dikarya</taxon>
        <taxon>Ascomycota</taxon>
        <taxon>Pezizomycotina</taxon>
        <taxon>Sordariomycetes</taxon>
        <taxon>Sordariomycetidae</taxon>
        <taxon>Diaporthales</taxon>
        <taxon>Diaporthaceae</taxon>
        <taxon>Diaporthe</taxon>
    </lineage>
</organism>
<keyword evidence="2" id="KW-0812">Transmembrane</keyword>
<comment type="caution">
    <text evidence="4">The sequence shown here is derived from an EMBL/GenBank/DDBJ whole genome shotgun (WGS) entry which is preliminary data.</text>
</comment>
<keyword evidence="4" id="KW-0808">Transferase</keyword>
<dbReference type="Gene3D" id="1.20.58.340">
    <property type="entry name" value="Magnesium transport protein CorA, transmembrane region"/>
    <property type="match status" value="1"/>
</dbReference>
<name>A0A2P5HMS9_DIAHE</name>
<evidence type="ECO:0000313" key="5">
    <source>
        <dbReference type="Proteomes" id="UP000094444"/>
    </source>
</evidence>
<evidence type="ECO:0000313" key="4">
    <source>
        <dbReference type="EMBL" id="POS71541.1"/>
    </source>
</evidence>
<keyword evidence="4" id="KW-0418">Kinase</keyword>
<keyword evidence="2" id="KW-1133">Transmembrane helix</keyword>
<evidence type="ECO:0000256" key="1">
    <source>
        <dbReference type="SAM" id="MobiDB-lite"/>
    </source>
</evidence>
<dbReference type="InterPro" id="IPR000719">
    <property type="entry name" value="Prot_kinase_dom"/>
</dbReference>
<dbReference type="AlphaFoldDB" id="A0A2P5HMS9"/>
<dbReference type="GO" id="GO:0004674">
    <property type="term" value="F:protein serine/threonine kinase activity"/>
    <property type="evidence" value="ECO:0007669"/>
    <property type="project" value="TreeGrafter"/>
</dbReference>
<dbReference type="Pfam" id="PF00069">
    <property type="entry name" value="Pkinase"/>
    <property type="match status" value="1"/>
</dbReference>
<dbReference type="EMBL" id="MAVT02001237">
    <property type="protein sequence ID" value="POS71541.1"/>
    <property type="molecule type" value="Genomic_DNA"/>
</dbReference>
<dbReference type="Proteomes" id="UP000094444">
    <property type="component" value="Unassembled WGS sequence"/>
</dbReference>
<evidence type="ECO:0000256" key="2">
    <source>
        <dbReference type="SAM" id="Phobius"/>
    </source>
</evidence>
<keyword evidence="2" id="KW-0472">Membrane</keyword>